<feature type="transmembrane region" description="Helical" evidence="7">
    <location>
        <begin position="156"/>
        <end position="177"/>
    </location>
</feature>
<accession>A0ABW9FLK2</accession>
<comment type="similarity">
    <text evidence="2 7">Belongs to the TVP38/TMEM64 family.</text>
</comment>
<sequence>MIARLRDPRVLGALVGLAVLFVAAAMVPHPSIEQIRAWADSVGPLFPLVFLLVHVMVTIAPVPRTLFTVSAGVLFGAATGIAVTMAATTISAVLALLIVRAIGRDAVAAHLTHPAARSVDARLERRGWLAVGSMRLIAMIPFSVVNYCCGVSSVRVLPYTLATIAGILPGTVGVVLLGDALTGETDPRLLVVSGICIAVGMLGLFVDARTPVSVTPSNASQAQNLDSSK</sequence>
<comment type="subcellular location">
    <subcellularLocation>
        <location evidence="1 7">Cell membrane</location>
        <topology evidence="1 7">Multi-pass membrane protein</topology>
    </subcellularLocation>
</comment>
<evidence type="ECO:0000256" key="5">
    <source>
        <dbReference type="ARBA" id="ARBA00022989"/>
    </source>
</evidence>
<dbReference type="Proteomes" id="UP001629745">
    <property type="component" value="Unassembled WGS sequence"/>
</dbReference>
<dbReference type="Pfam" id="PF09335">
    <property type="entry name" value="VTT_dom"/>
    <property type="match status" value="1"/>
</dbReference>
<feature type="transmembrane region" description="Helical" evidence="7">
    <location>
        <begin position="41"/>
        <end position="62"/>
    </location>
</feature>
<evidence type="ECO:0000313" key="10">
    <source>
        <dbReference type="Proteomes" id="UP001629745"/>
    </source>
</evidence>
<evidence type="ECO:0000259" key="8">
    <source>
        <dbReference type="Pfam" id="PF09335"/>
    </source>
</evidence>
<evidence type="ECO:0000256" key="6">
    <source>
        <dbReference type="ARBA" id="ARBA00023136"/>
    </source>
</evidence>
<evidence type="ECO:0000256" key="2">
    <source>
        <dbReference type="ARBA" id="ARBA00008640"/>
    </source>
</evidence>
<keyword evidence="6 7" id="KW-0472">Membrane</keyword>
<keyword evidence="4 7" id="KW-0812">Transmembrane</keyword>
<evidence type="ECO:0000256" key="7">
    <source>
        <dbReference type="RuleBase" id="RU366058"/>
    </source>
</evidence>
<feature type="transmembrane region" description="Helical" evidence="7">
    <location>
        <begin position="189"/>
        <end position="206"/>
    </location>
</feature>
<feature type="domain" description="VTT" evidence="8">
    <location>
        <begin position="62"/>
        <end position="179"/>
    </location>
</feature>
<dbReference type="EMBL" id="JBDLNV010000009">
    <property type="protein sequence ID" value="MFM1726124.1"/>
    <property type="molecule type" value="Genomic_DNA"/>
</dbReference>
<evidence type="ECO:0000313" key="9">
    <source>
        <dbReference type="EMBL" id="MFM1726124.1"/>
    </source>
</evidence>
<gene>
    <name evidence="9" type="ORF">ABEU20_004748</name>
</gene>
<evidence type="ECO:0000256" key="3">
    <source>
        <dbReference type="ARBA" id="ARBA00022475"/>
    </source>
</evidence>
<keyword evidence="5 7" id="KW-1133">Transmembrane helix</keyword>
<evidence type="ECO:0000256" key="4">
    <source>
        <dbReference type="ARBA" id="ARBA00022692"/>
    </source>
</evidence>
<evidence type="ECO:0000256" key="1">
    <source>
        <dbReference type="ARBA" id="ARBA00004651"/>
    </source>
</evidence>
<proteinExistence type="inferred from homology"/>
<comment type="caution">
    <text evidence="9">The sequence shown here is derived from an EMBL/GenBank/DDBJ whole genome shotgun (WGS) entry which is preliminary data.</text>
</comment>
<keyword evidence="3 7" id="KW-1003">Cell membrane</keyword>
<name>A0ABW9FLK2_9NOCA</name>
<dbReference type="InterPro" id="IPR015414">
    <property type="entry name" value="TMEM64"/>
</dbReference>
<keyword evidence="10" id="KW-1185">Reference proteome</keyword>
<protein>
    <recommendedName>
        <fullName evidence="7">TVP38/TMEM64 family membrane protein</fullName>
    </recommendedName>
</protein>
<dbReference type="PANTHER" id="PTHR12677">
    <property type="entry name" value="GOLGI APPARATUS MEMBRANE PROTEIN TVP38-RELATED"/>
    <property type="match status" value="1"/>
</dbReference>
<feature type="transmembrane region" description="Helical" evidence="7">
    <location>
        <begin position="127"/>
        <end position="149"/>
    </location>
</feature>
<reference evidence="9 10" key="1">
    <citation type="submission" date="2023-11" db="EMBL/GenBank/DDBJ databases">
        <authorList>
            <person name="Val-Calvo J."/>
            <person name="Scortti M."/>
            <person name="Vazquez-Boland J."/>
        </authorList>
    </citation>
    <scope>NUCLEOTIDE SEQUENCE [LARGE SCALE GENOMIC DNA]</scope>
    <source>
        <strain evidence="9 10">PAM 2766</strain>
    </source>
</reference>
<dbReference type="PANTHER" id="PTHR12677:SF59">
    <property type="entry name" value="GOLGI APPARATUS MEMBRANE PROTEIN TVP38-RELATED"/>
    <property type="match status" value="1"/>
</dbReference>
<organism evidence="9 10">
    <name type="scientific">Rhodococcus parequi</name>
    <dbReference type="NCBI Taxonomy" id="3137122"/>
    <lineage>
        <taxon>Bacteria</taxon>
        <taxon>Bacillati</taxon>
        <taxon>Actinomycetota</taxon>
        <taxon>Actinomycetes</taxon>
        <taxon>Mycobacteriales</taxon>
        <taxon>Nocardiaceae</taxon>
        <taxon>Rhodococcus</taxon>
    </lineage>
</organism>
<dbReference type="InterPro" id="IPR032816">
    <property type="entry name" value="VTT_dom"/>
</dbReference>
<feature type="transmembrane region" description="Helical" evidence="7">
    <location>
        <begin position="74"/>
        <end position="99"/>
    </location>
</feature>